<dbReference type="RefSeq" id="WP_230501023.1">
    <property type="nucleotide sequence ID" value="NZ_CAKJTJ010000008.1"/>
</dbReference>
<reference evidence="2 3" key="1">
    <citation type="submission" date="2021-10" db="EMBL/GenBank/DDBJ databases">
        <authorList>
            <person name="Criscuolo A."/>
        </authorList>
    </citation>
    <scope>NUCLEOTIDE SEQUENCE [LARGE SCALE GENOMIC DNA]</scope>
    <source>
        <strain evidence="3">CIP 111883</strain>
    </source>
</reference>
<feature type="transmembrane region" description="Helical" evidence="1">
    <location>
        <begin position="12"/>
        <end position="34"/>
    </location>
</feature>
<feature type="transmembrane region" description="Helical" evidence="1">
    <location>
        <begin position="40"/>
        <end position="62"/>
    </location>
</feature>
<evidence type="ECO:0000256" key="1">
    <source>
        <dbReference type="SAM" id="Phobius"/>
    </source>
</evidence>
<keyword evidence="1" id="KW-1133">Transmembrane helix</keyword>
<gene>
    <name evidence="2" type="ORF">BACCIP111883_01893</name>
</gene>
<evidence type="ECO:0000313" key="2">
    <source>
        <dbReference type="EMBL" id="CAG9621121.1"/>
    </source>
</evidence>
<dbReference type="EMBL" id="CAKJTJ010000008">
    <property type="protein sequence ID" value="CAG9621121.1"/>
    <property type="molecule type" value="Genomic_DNA"/>
</dbReference>
<comment type="caution">
    <text evidence="2">The sequence shown here is derived from an EMBL/GenBank/DDBJ whole genome shotgun (WGS) entry which is preliminary data.</text>
</comment>
<protein>
    <submittedName>
        <fullName evidence="2">Uncharacterized protein</fullName>
    </submittedName>
</protein>
<accession>A0ABN8A7K0</accession>
<keyword evidence="3" id="KW-1185">Reference proteome</keyword>
<name>A0ABN8A7K0_9BACI</name>
<dbReference type="Proteomes" id="UP000789833">
    <property type="component" value="Unassembled WGS sequence"/>
</dbReference>
<organism evidence="2 3">
    <name type="scientific">Sutcliffiella rhizosphaerae</name>
    <dbReference type="NCBI Taxonomy" id="2880967"/>
    <lineage>
        <taxon>Bacteria</taxon>
        <taxon>Bacillati</taxon>
        <taxon>Bacillota</taxon>
        <taxon>Bacilli</taxon>
        <taxon>Bacillales</taxon>
        <taxon>Bacillaceae</taxon>
        <taxon>Sutcliffiella</taxon>
    </lineage>
</organism>
<keyword evidence="1" id="KW-0472">Membrane</keyword>
<evidence type="ECO:0000313" key="3">
    <source>
        <dbReference type="Proteomes" id="UP000789833"/>
    </source>
</evidence>
<proteinExistence type="predicted"/>
<sequence>MENNKADNSTGWYLYGFITLVFLWIVSFIVSAWFEQMTMLLVRLTLNGIAISYFLTIYFIQLTKHFLSERRRQNEIIIQFNGREIMVAIHR</sequence>
<keyword evidence="1" id="KW-0812">Transmembrane</keyword>